<dbReference type="GO" id="GO:0008168">
    <property type="term" value="F:methyltransferase activity"/>
    <property type="evidence" value="ECO:0007669"/>
    <property type="project" value="UniProtKB-KW"/>
</dbReference>
<dbReference type="KEGG" id="mpq:ABA45_01365"/>
<dbReference type="InterPro" id="IPR042095">
    <property type="entry name" value="SUMF_sf"/>
</dbReference>
<dbReference type="InterPro" id="IPR013217">
    <property type="entry name" value="Methyltransf_12"/>
</dbReference>
<dbReference type="CDD" id="cd02440">
    <property type="entry name" value="AdoMet_MTases"/>
    <property type="match status" value="1"/>
</dbReference>
<dbReference type="Pfam" id="PF03781">
    <property type="entry name" value="FGE-sulfatase"/>
    <property type="match status" value="1"/>
</dbReference>
<evidence type="ECO:0000256" key="3">
    <source>
        <dbReference type="ARBA" id="ARBA00037882"/>
    </source>
</evidence>
<dbReference type="PATRIC" id="fig|330734.3.peg.297"/>
<dbReference type="NCBIfam" id="TIGR04344">
    <property type="entry name" value="ovoA_Nterm"/>
    <property type="match status" value="1"/>
</dbReference>
<evidence type="ECO:0000259" key="6">
    <source>
        <dbReference type="Pfam" id="PF12867"/>
    </source>
</evidence>
<feature type="domain" description="DinB-like" evidence="6">
    <location>
        <begin position="49"/>
        <end position="179"/>
    </location>
</feature>
<name>A0A0H4I0X0_9GAMM</name>
<dbReference type="Gene3D" id="3.40.50.150">
    <property type="entry name" value="Vaccinia Virus protein VP39"/>
    <property type="match status" value="1"/>
</dbReference>
<dbReference type="InterPro" id="IPR016187">
    <property type="entry name" value="CTDL_fold"/>
</dbReference>
<dbReference type="SUPFAM" id="SSF56436">
    <property type="entry name" value="C-type lectin-like"/>
    <property type="match status" value="1"/>
</dbReference>
<keyword evidence="7" id="KW-0808">Transferase</keyword>
<dbReference type="InterPro" id="IPR051043">
    <property type="entry name" value="Sulfatase_Mod_Factor_Kinase"/>
</dbReference>
<dbReference type="PANTHER" id="PTHR23150">
    <property type="entry name" value="SULFATASE MODIFYING FACTOR 1, 2"/>
    <property type="match status" value="1"/>
</dbReference>
<dbReference type="Gene3D" id="3.90.1580.10">
    <property type="entry name" value="paralog of FGE (formylglycine-generating enzyme)"/>
    <property type="match status" value="1"/>
</dbReference>
<dbReference type="Pfam" id="PF12867">
    <property type="entry name" value="DinB_2"/>
    <property type="match status" value="1"/>
</dbReference>
<dbReference type="InterPro" id="IPR027577">
    <property type="entry name" value="OvoA_Nterm"/>
</dbReference>
<keyword evidence="7" id="KW-0489">Methyltransferase</keyword>
<dbReference type="RefSeq" id="WP_048383852.1">
    <property type="nucleotide sequence ID" value="NZ_CP011494.1"/>
</dbReference>
<sequence length="726" mass="83119">MIEKTAELAAEPNLTTKSAKPFSRTVNLAEGDVQQKREEIERCFCDTFDTYESLFTTLAGDDAYFKKSIPLRHPLMFYLGHTATFFVNKLVLAKILPERIDPVMESTFAVGVDEMSWDDLNEGNYAWPKVSAVMAYRQIVRAMMVDLIRTLPLQFPVNWKSPFWPILMGIDHERIHLETSSVLIRQQKLEYVQPQPEWAPNTQSGQAPQNELLPVAAGDVSLGLPVGGEYYGWDNEYGSHEANVDMFDASKYLVSNQEFLEFVEDGGYSQDAYWSEEGLGWRAFVKASHPTFWVWHNQWFLRLMTEEVEMRWDWPAEVNYHEAKAFCEWKTVDSGRPVRLPTEDEWHRLAEVAQVAEVGVEPAAANLHLDHGASACSVTRFRHGQWFDVVGNVWQWTETPMYPFAGFEVHPLYDDFTTPTFDNRHNLIKGGSWISCGNEARLSARYAFRRHFFQHAGFRYVASEAELKHPSAYYENDVILAQYSEFNFGENWHGEANFPKELAMAGIAALDERSTADQSGVSYGRALDIGCACGRTSFELATRFEHVDGIDFSANFIQKGVEMAEQKVIRYALPEEGDLVSYHERTLEELGLTESAGRVAFHQGDACNLKTLFNNYDLIVAGNLIDRLYDPAQFLTHIHERLNDNGVLVIASPYTWLEEYTPREKWVGGYKKDGENYSTLDGLKDLLAPHFRLMSEPRSLPFVIRETRNKYQHSLSELTVWEKVTP</sequence>
<dbReference type="GO" id="GO:0032259">
    <property type="term" value="P:methylation"/>
    <property type="evidence" value="ECO:0007669"/>
    <property type="project" value="UniProtKB-KW"/>
</dbReference>
<evidence type="ECO:0000313" key="7">
    <source>
        <dbReference type="EMBL" id="AKO51240.1"/>
    </source>
</evidence>
<evidence type="ECO:0000313" key="8">
    <source>
        <dbReference type="Proteomes" id="UP000036406"/>
    </source>
</evidence>
<dbReference type="AlphaFoldDB" id="A0A0H4I0X0"/>
<keyword evidence="1" id="KW-0560">Oxidoreductase</keyword>
<comment type="pathway">
    <text evidence="3">Amino-acid biosynthesis; ergothioneine biosynthesis.</text>
</comment>
<dbReference type="InterPro" id="IPR005532">
    <property type="entry name" value="SUMF_dom"/>
</dbReference>
<evidence type="ECO:0000259" key="4">
    <source>
        <dbReference type="Pfam" id="PF03781"/>
    </source>
</evidence>
<dbReference type="Pfam" id="PF08242">
    <property type="entry name" value="Methyltransf_12"/>
    <property type="match status" value="1"/>
</dbReference>
<reference evidence="7 8" key="1">
    <citation type="submission" date="2015-05" db="EMBL/GenBank/DDBJ databases">
        <title>Complete genome of Marinobacter psychrophilus strain 20041T isolated from sea-ice of the Canadian Basin.</title>
        <authorList>
            <person name="Song L."/>
            <person name="Ren L."/>
            <person name="Yu Y."/>
            <person name="Wang X."/>
        </authorList>
    </citation>
    <scope>NUCLEOTIDE SEQUENCE [LARGE SCALE GENOMIC DNA]</scope>
    <source>
        <strain evidence="7 8">20041</strain>
    </source>
</reference>
<protein>
    <submittedName>
        <fullName evidence="7">SAM-dependent methyltransferase</fullName>
    </submittedName>
</protein>
<dbReference type="InterPro" id="IPR024775">
    <property type="entry name" value="DinB-like"/>
</dbReference>
<dbReference type="Proteomes" id="UP000036406">
    <property type="component" value="Chromosome"/>
</dbReference>
<dbReference type="InterPro" id="IPR027625">
    <property type="entry name" value="OvoA_Cterm"/>
</dbReference>
<dbReference type="STRING" id="330734.ABA45_01365"/>
<gene>
    <name evidence="7" type="ORF">ABA45_01365</name>
</gene>
<evidence type="ECO:0000259" key="5">
    <source>
        <dbReference type="Pfam" id="PF08242"/>
    </source>
</evidence>
<proteinExistence type="predicted"/>
<dbReference type="SUPFAM" id="SSF53335">
    <property type="entry name" value="S-adenosyl-L-methionine-dependent methyltransferases"/>
    <property type="match status" value="1"/>
</dbReference>
<dbReference type="PANTHER" id="PTHR23150:SF26">
    <property type="entry name" value="GENERIC METHYLTRANSFERASE"/>
    <property type="match status" value="1"/>
</dbReference>
<dbReference type="InterPro" id="IPR029063">
    <property type="entry name" value="SAM-dependent_MTases_sf"/>
</dbReference>
<evidence type="ECO:0000256" key="1">
    <source>
        <dbReference type="ARBA" id="ARBA00023002"/>
    </source>
</evidence>
<keyword evidence="2" id="KW-0408">Iron</keyword>
<keyword evidence="8" id="KW-1185">Reference proteome</keyword>
<dbReference type="NCBIfam" id="TIGR04345">
    <property type="entry name" value="ovoA_Cterm"/>
    <property type="match status" value="1"/>
</dbReference>
<dbReference type="FunFam" id="3.90.1580.10:FF:000006">
    <property type="entry name" value="Generic methyltransferase, putative"/>
    <property type="match status" value="1"/>
</dbReference>
<evidence type="ECO:0000256" key="2">
    <source>
        <dbReference type="ARBA" id="ARBA00023004"/>
    </source>
</evidence>
<feature type="domain" description="Sulfatase-modifying factor enzyme-like" evidence="4">
    <location>
        <begin position="211"/>
        <end position="461"/>
    </location>
</feature>
<accession>A0A0H4I0X0</accession>
<dbReference type="EMBL" id="CP011494">
    <property type="protein sequence ID" value="AKO51240.1"/>
    <property type="molecule type" value="Genomic_DNA"/>
</dbReference>
<feature type="domain" description="Methyltransferase type 12" evidence="5">
    <location>
        <begin position="527"/>
        <end position="648"/>
    </location>
</feature>
<dbReference type="GO" id="GO:0120147">
    <property type="term" value="F:formylglycine-generating oxidase activity"/>
    <property type="evidence" value="ECO:0007669"/>
    <property type="project" value="TreeGrafter"/>
</dbReference>
<organism evidence="7 8">
    <name type="scientific">Marinobacter psychrophilus</name>
    <dbReference type="NCBI Taxonomy" id="330734"/>
    <lineage>
        <taxon>Bacteria</taxon>
        <taxon>Pseudomonadati</taxon>
        <taxon>Pseudomonadota</taxon>
        <taxon>Gammaproteobacteria</taxon>
        <taxon>Pseudomonadales</taxon>
        <taxon>Marinobacteraceae</taxon>
        <taxon>Marinobacter</taxon>
    </lineage>
</organism>